<protein>
    <submittedName>
        <fullName evidence="1">Uncharacterized protein</fullName>
    </submittedName>
</protein>
<dbReference type="EMBL" id="VCGU01000008">
    <property type="protein sequence ID" value="TRY71772.1"/>
    <property type="molecule type" value="Genomic_DNA"/>
</dbReference>
<evidence type="ECO:0000313" key="2">
    <source>
        <dbReference type="Proteomes" id="UP000318571"/>
    </source>
</evidence>
<keyword evidence="2" id="KW-1185">Reference proteome</keyword>
<evidence type="ECO:0000313" key="1">
    <source>
        <dbReference type="EMBL" id="TRY71772.1"/>
    </source>
</evidence>
<organism evidence="1 2">
    <name type="scientific">Tigriopus californicus</name>
    <name type="common">Marine copepod</name>
    <dbReference type="NCBI Taxonomy" id="6832"/>
    <lineage>
        <taxon>Eukaryota</taxon>
        <taxon>Metazoa</taxon>
        <taxon>Ecdysozoa</taxon>
        <taxon>Arthropoda</taxon>
        <taxon>Crustacea</taxon>
        <taxon>Multicrustacea</taxon>
        <taxon>Hexanauplia</taxon>
        <taxon>Copepoda</taxon>
        <taxon>Harpacticoida</taxon>
        <taxon>Harpacticidae</taxon>
        <taxon>Tigriopus</taxon>
    </lineage>
</organism>
<dbReference type="AlphaFoldDB" id="A0A553P2C5"/>
<dbReference type="Proteomes" id="UP000318571">
    <property type="component" value="Chromosome 7"/>
</dbReference>
<accession>A0A553P2C5</accession>
<gene>
    <name evidence="1" type="ORF">TCAL_17415</name>
</gene>
<name>A0A553P2C5_TIGCA</name>
<reference evidence="1 2" key="1">
    <citation type="journal article" date="2018" name="Nat. Ecol. Evol.">
        <title>Genomic signatures of mitonuclear coevolution across populations of Tigriopus californicus.</title>
        <authorList>
            <person name="Barreto F.S."/>
            <person name="Watson E.T."/>
            <person name="Lima T.G."/>
            <person name="Willett C.S."/>
            <person name="Edmands S."/>
            <person name="Li W."/>
            <person name="Burton R.S."/>
        </authorList>
    </citation>
    <scope>NUCLEOTIDE SEQUENCE [LARGE SCALE GENOMIC DNA]</scope>
    <source>
        <strain evidence="1 2">San Diego</strain>
    </source>
</reference>
<comment type="caution">
    <text evidence="1">The sequence shown here is derived from an EMBL/GenBank/DDBJ whole genome shotgun (WGS) entry which is preliminary data.</text>
</comment>
<proteinExistence type="predicted"/>
<sequence>MVQPQSQSLSFSTKKICSSSSSSSSSSSLVGWRVVSWLAAVGPLIILLQMSAALPVQDLSSKQPWQWEPLSDLPRPVASLSAIASSDDLSNDSSLPMANVPVVQSNVQGKRSRQRRNSHMKALLDSTIHFDGEVVALPLSGTDLKPLTLVDMPSLLHSKRANRRHLETNHDDTQVSTVAPILSAVSSSSVTSKPSRKSMTVSALGSHSKIMDQSIQTEMVSKISPPARVFRLKNAPGQLLPHPPKNSQLILTKSRRFVPKGSFKAHVRHSGHKLETLFLSIFDKSLPKNDMLGTATQEAQTTPKWRNAVLSYLLNMKTKDQTIEDLDLSEEEILAEEEAIQPEDEQNVVCKVTGFLRHVRTLIKQLKCAAYS</sequence>